<evidence type="ECO:0000313" key="3">
    <source>
        <dbReference type="EMBL" id="EFA81149.1"/>
    </source>
</evidence>
<sequence length="106" mass="12146">MPLWMNLALLAVAKKVIVYTVARAKRLNHSVMPNSTRENIDSFIETSFRLPNKIYDKYWKSSSSNVSNPTTTTTSIKTKPPTTNEPTTTKLKRKKKEKSKEDEIDD</sequence>
<feature type="chain" id="PRO_5003042123" evidence="2">
    <location>
        <begin position="25"/>
        <end position="106"/>
    </location>
</feature>
<dbReference type="GeneID" id="31361470"/>
<reference evidence="3 4" key="1">
    <citation type="journal article" date="2011" name="Genome Res.">
        <title>Phylogeny-wide analysis of social amoeba genomes highlights ancient origins for complex intercellular communication.</title>
        <authorList>
            <person name="Heidel A.J."/>
            <person name="Lawal H.M."/>
            <person name="Felder M."/>
            <person name="Schilde C."/>
            <person name="Helps N.R."/>
            <person name="Tunggal B."/>
            <person name="Rivero F."/>
            <person name="John U."/>
            <person name="Schleicher M."/>
            <person name="Eichinger L."/>
            <person name="Platzer M."/>
            <person name="Noegel A.A."/>
            <person name="Schaap P."/>
            <person name="Gloeckner G."/>
        </authorList>
    </citation>
    <scope>NUCLEOTIDE SEQUENCE [LARGE SCALE GENOMIC DNA]</scope>
    <source>
        <strain evidence="4">ATCC 26659 / Pp 5 / PN500</strain>
    </source>
</reference>
<evidence type="ECO:0000256" key="2">
    <source>
        <dbReference type="SAM" id="SignalP"/>
    </source>
</evidence>
<keyword evidence="4" id="KW-1185">Reference proteome</keyword>
<dbReference type="AlphaFoldDB" id="D3BBW6"/>
<organism evidence="3 4">
    <name type="scientific">Heterostelium pallidum (strain ATCC 26659 / Pp 5 / PN500)</name>
    <name type="common">Cellular slime mold</name>
    <name type="synonym">Polysphondylium pallidum</name>
    <dbReference type="NCBI Taxonomy" id="670386"/>
    <lineage>
        <taxon>Eukaryota</taxon>
        <taxon>Amoebozoa</taxon>
        <taxon>Evosea</taxon>
        <taxon>Eumycetozoa</taxon>
        <taxon>Dictyostelia</taxon>
        <taxon>Acytosteliales</taxon>
        <taxon>Acytosteliaceae</taxon>
        <taxon>Heterostelium</taxon>
    </lineage>
</organism>
<keyword evidence="2" id="KW-0732">Signal</keyword>
<dbReference type="InParanoid" id="D3BBW6"/>
<proteinExistence type="predicted"/>
<protein>
    <submittedName>
        <fullName evidence="3">Uncharacterized protein</fullName>
    </submittedName>
</protein>
<comment type="caution">
    <text evidence="3">The sequence shown here is derived from an EMBL/GenBank/DDBJ whole genome shotgun (WGS) entry which is preliminary data.</text>
</comment>
<gene>
    <name evidence="3" type="ORF">PPL_05986</name>
</gene>
<dbReference type="RefSeq" id="XP_020433267.1">
    <property type="nucleotide sequence ID" value="XM_020576855.1"/>
</dbReference>
<feature type="signal peptide" evidence="2">
    <location>
        <begin position="1"/>
        <end position="24"/>
    </location>
</feature>
<feature type="region of interest" description="Disordered" evidence="1">
    <location>
        <begin position="60"/>
        <end position="106"/>
    </location>
</feature>
<dbReference type="EMBL" id="ADBJ01000026">
    <property type="protein sequence ID" value="EFA81149.1"/>
    <property type="molecule type" value="Genomic_DNA"/>
</dbReference>
<dbReference type="Proteomes" id="UP000001396">
    <property type="component" value="Unassembled WGS sequence"/>
</dbReference>
<evidence type="ECO:0000313" key="4">
    <source>
        <dbReference type="Proteomes" id="UP000001396"/>
    </source>
</evidence>
<name>D3BBW6_HETP5</name>
<accession>D3BBW6</accession>
<evidence type="ECO:0000256" key="1">
    <source>
        <dbReference type="SAM" id="MobiDB-lite"/>
    </source>
</evidence>
<feature type="compositionally biased region" description="Low complexity" evidence="1">
    <location>
        <begin position="60"/>
        <end position="89"/>
    </location>
</feature>